<comment type="caution">
    <text evidence="2">The sequence shown here is derived from an EMBL/GenBank/DDBJ whole genome shotgun (WGS) entry which is preliminary data.</text>
</comment>
<keyword evidence="1" id="KW-0812">Transmembrane</keyword>
<organism evidence="2 3">
    <name type="scientific">Prevotella pallens</name>
    <dbReference type="NCBI Taxonomy" id="60133"/>
    <lineage>
        <taxon>Bacteria</taxon>
        <taxon>Pseudomonadati</taxon>
        <taxon>Bacteroidota</taxon>
        <taxon>Bacteroidia</taxon>
        <taxon>Bacteroidales</taxon>
        <taxon>Prevotellaceae</taxon>
        <taxon>Prevotella</taxon>
    </lineage>
</organism>
<evidence type="ECO:0000256" key="1">
    <source>
        <dbReference type="SAM" id="Phobius"/>
    </source>
</evidence>
<dbReference type="Proteomes" id="UP000249852">
    <property type="component" value="Unassembled WGS sequence"/>
</dbReference>
<keyword evidence="3" id="KW-1185">Reference proteome</keyword>
<dbReference type="EMBL" id="QLTQ01000007">
    <property type="protein sequence ID" value="RAS46094.1"/>
    <property type="molecule type" value="Genomic_DNA"/>
</dbReference>
<keyword evidence="1" id="KW-1133">Transmembrane helix</keyword>
<reference evidence="2 3" key="1">
    <citation type="submission" date="2018-06" db="EMBL/GenBank/DDBJ databases">
        <title>Genomic Encyclopedia of Archaeal and Bacterial Type Strains, Phase II (KMG-II): from individual species to whole genera.</title>
        <authorList>
            <person name="Goeker M."/>
        </authorList>
    </citation>
    <scope>NUCLEOTIDE SEQUENCE [LARGE SCALE GENOMIC DNA]</scope>
    <source>
        <strain evidence="2 3">DSM 18710</strain>
    </source>
</reference>
<evidence type="ECO:0000313" key="2">
    <source>
        <dbReference type="EMBL" id="RAS46094.1"/>
    </source>
</evidence>
<feature type="transmembrane region" description="Helical" evidence="1">
    <location>
        <begin position="12"/>
        <end position="35"/>
    </location>
</feature>
<protein>
    <submittedName>
        <fullName evidence="2">Uncharacterized protein</fullName>
    </submittedName>
</protein>
<gene>
    <name evidence="2" type="ORF">BC673_10760</name>
</gene>
<proteinExistence type="predicted"/>
<name>A0ABX9DRQ6_9BACT</name>
<evidence type="ECO:0000313" key="3">
    <source>
        <dbReference type="Proteomes" id="UP000249852"/>
    </source>
</evidence>
<accession>A0ABX9DRQ6</accession>
<keyword evidence="1" id="KW-0472">Membrane</keyword>
<sequence>MLLNFYTELLNVNLINCLFSFRFIAIKLFAIAFCINNRHFSVCKKLSLLNFKTILYIRKNKKNNKKTAFITFL</sequence>